<keyword evidence="3" id="KW-1185">Reference proteome</keyword>
<proteinExistence type="predicted"/>
<evidence type="ECO:0000256" key="1">
    <source>
        <dbReference type="SAM" id="MobiDB-lite"/>
    </source>
</evidence>
<gene>
    <name evidence="2" type="ORF">SPIL2461_LOCUS7611</name>
</gene>
<dbReference type="AlphaFoldDB" id="A0A812NRC3"/>
<accession>A0A812NRC3</accession>
<dbReference type="Pfam" id="PF00300">
    <property type="entry name" value="His_Phos_1"/>
    <property type="match status" value="1"/>
</dbReference>
<evidence type="ECO:0008006" key="4">
    <source>
        <dbReference type="Google" id="ProtNLM"/>
    </source>
</evidence>
<protein>
    <recommendedName>
        <fullName evidence="4">Broad-range acid phosphatase DET1</fullName>
    </recommendedName>
</protein>
<dbReference type="EMBL" id="CAJNIZ010012058">
    <property type="protein sequence ID" value="CAE7328597.1"/>
    <property type="molecule type" value="Genomic_DNA"/>
</dbReference>
<organism evidence="2 3">
    <name type="scientific">Symbiodinium pilosum</name>
    <name type="common">Dinoflagellate</name>
    <dbReference type="NCBI Taxonomy" id="2952"/>
    <lineage>
        <taxon>Eukaryota</taxon>
        <taxon>Sar</taxon>
        <taxon>Alveolata</taxon>
        <taxon>Dinophyceae</taxon>
        <taxon>Suessiales</taxon>
        <taxon>Symbiodiniaceae</taxon>
        <taxon>Symbiodinium</taxon>
    </lineage>
</organism>
<dbReference type="Gene3D" id="3.40.50.1240">
    <property type="entry name" value="Phosphoglycerate mutase-like"/>
    <property type="match status" value="1"/>
</dbReference>
<dbReference type="InterPro" id="IPR052765">
    <property type="entry name" value="PGM-Related"/>
</dbReference>
<dbReference type="OrthoDB" id="10261749at2759"/>
<evidence type="ECO:0000313" key="3">
    <source>
        <dbReference type="Proteomes" id="UP000649617"/>
    </source>
</evidence>
<sequence>MDAGKRLSKIMPEGGKIIVCTSPFERTTQTLLGLYGGGLNQENVECVHVDPQIREQEFGNFQDPGLTSKVRAEEQRVGRFYYRRPNAESSADVFDRVTQFWDKLFEDNGRGLLTEGGVKYDMCLMVTHGLTIRLMLMCLFKWSVETFASVWNLGNCEHITLKKNAHEHKYEICIEESYPPRMPWATREAWIVFAHIKAPQEMVERLAALKEAQKALMDEACREEALRIDKAIDSMENKILRERSEPYTVINYLAIPQPRTMQIDGVLSRLVPGHGHAGKTPEALEKLVAAPDETDIEFIDWWGDNLSYQGKMLRLNRTATIHATRSSRSQSRNHSRSPTEATETDDPDDL</sequence>
<evidence type="ECO:0000313" key="2">
    <source>
        <dbReference type="EMBL" id="CAE7328597.1"/>
    </source>
</evidence>
<name>A0A812NRC3_SYMPI</name>
<dbReference type="PANTHER" id="PTHR46192">
    <property type="entry name" value="BROAD-RANGE ACID PHOSPHATASE DET1"/>
    <property type="match status" value="1"/>
</dbReference>
<dbReference type="SUPFAM" id="SSF53254">
    <property type="entry name" value="Phosphoglycerate mutase-like"/>
    <property type="match status" value="1"/>
</dbReference>
<dbReference type="Proteomes" id="UP000649617">
    <property type="component" value="Unassembled WGS sequence"/>
</dbReference>
<dbReference type="InterPro" id="IPR013078">
    <property type="entry name" value="His_Pase_superF_clade-1"/>
</dbReference>
<feature type="compositionally biased region" description="Low complexity" evidence="1">
    <location>
        <begin position="326"/>
        <end position="341"/>
    </location>
</feature>
<comment type="caution">
    <text evidence="2">The sequence shown here is derived from an EMBL/GenBank/DDBJ whole genome shotgun (WGS) entry which is preliminary data.</text>
</comment>
<feature type="region of interest" description="Disordered" evidence="1">
    <location>
        <begin position="322"/>
        <end position="350"/>
    </location>
</feature>
<reference evidence="2" key="1">
    <citation type="submission" date="2021-02" db="EMBL/GenBank/DDBJ databases">
        <authorList>
            <person name="Dougan E. K."/>
            <person name="Rhodes N."/>
            <person name="Thang M."/>
            <person name="Chan C."/>
        </authorList>
    </citation>
    <scope>NUCLEOTIDE SEQUENCE</scope>
</reference>
<dbReference type="InterPro" id="IPR029033">
    <property type="entry name" value="His_PPase_superfam"/>
</dbReference>